<dbReference type="GO" id="GO:0000981">
    <property type="term" value="F:DNA-binding transcription factor activity, RNA polymerase II-specific"/>
    <property type="evidence" value="ECO:0007669"/>
    <property type="project" value="InterPro"/>
</dbReference>
<dbReference type="CDD" id="cd00067">
    <property type="entry name" value="GAL4"/>
    <property type="match status" value="1"/>
</dbReference>
<protein>
    <submittedName>
        <fullName evidence="2">Zn(2)Cys(6) fungal-type DNA-binding domain-containing protein</fullName>
    </submittedName>
</protein>
<sequence>MTQDFTKMKGVRSTWHLSSGLMHDLQSTRSFHILDAPTQGSVCSSKSVSSETIHDSHHHQSPLESIQELEANEEVAPHASMTMEEHQVTADVSGMGFQFSPSVVCFPCLLSNNSQCDGQSPSCSQCLQSGLNCEEHVPFLTGGEMCLETFP</sequence>
<dbReference type="Proteomes" id="UP001322277">
    <property type="component" value="Chromosome 12"/>
</dbReference>
<dbReference type="KEGG" id="cdet:87951878"/>
<name>A0AAX4J4Q1_9PEZI</name>
<reference evidence="2" key="2">
    <citation type="journal article" date="2024" name="Microb. Genom.">
        <title>Complete genome of the Medicago anthracnose fungus, Colletotrichum destructivum, reveals a mini-chromosome-like region within a core chromosome.</title>
        <authorList>
            <person name="Lapalu N."/>
            <person name="Simon A."/>
            <person name="Lu A."/>
            <person name="Plaumann P.L."/>
            <person name="Amselem J."/>
            <person name="Pigne S."/>
            <person name="Auger A."/>
            <person name="Koch C."/>
            <person name="Dallery J.F."/>
            <person name="O'Connell R.J."/>
        </authorList>
    </citation>
    <scope>NUCLEOTIDE SEQUENCE</scope>
    <source>
        <strain evidence="2">CBS 520.97</strain>
    </source>
</reference>
<dbReference type="RefSeq" id="XP_062787585.1">
    <property type="nucleotide sequence ID" value="XM_062931534.1"/>
</dbReference>
<proteinExistence type="predicted"/>
<organism evidence="2 4">
    <name type="scientific">Colletotrichum destructivum</name>
    <dbReference type="NCBI Taxonomy" id="34406"/>
    <lineage>
        <taxon>Eukaryota</taxon>
        <taxon>Fungi</taxon>
        <taxon>Dikarya</taxon>
        <taxon>Ascomycota</taxon>
        <taxon>Pezizomycotina</taxon>
        <taxon>Sordariomycetes</taxon>
        <taxon>Hypocreomycetidae</taxon>
        <taxon>Glomerellales</taxon>
        <taxon>Glomerellaceae</taxon>
        <taxon>Colletotrichum</taxon>
        <taxon>Colletotrichum destructivum species complex</taxon>
    </lineage>
</organism>
<dbReference type="Proteomes" id="UP001322277">
    <property type="component" value="Chromosome 11"/>
</dbReference>
<dbReference type="InterPro" id="IPR001138">
    <property type="entry name" value="Zn2Cys6_DnaBD"/>
</dbReference>
<dbReference type="GeneID" id="87951878"/>
<dbReference type="GO" id="GO:0008270">
    <property type="term" value="F:zinc ion binding"/>
    <property type="evidence" value="ECO:0007669"/>
    <property type="project" value="InterPro"/>
</dbReference>
<keyword evidence="4" id="KW-1185">Reference proteome</keyword>
<evidence type="ECO:0000313" key="2">
    <source>
        <dbReference type="EMBL" id="WQF90364.1"/>
    </source>
</evidence>
<evidence type="ECO:0000256" key="1">
    <source>
        <dbReference type="ARBA" id="ARBA00023242"/>
    </source>
</evidence>
<evidence type="ECO:0000313" key="3">
    <source>
        <dbReference type="EMBL" id="WQF90508.1"/>
    </source>
</evidence>
<accession>A0AAX4J4Q1</accession>
<dbReference type="EMBL" id="CP137316">
    <property type="protein sequence ID" value="WQF90508.1"/>
    <property type="molecule type" value="Genomic_DNA"/>
</dbReference>
<dbReference type="AlphaFoldDB" id="A0AAX4J4Q1"/>
<dbReference type="EMBL" id="CP137315">
    <property type="protein sequence ID" value="WQF90364.1"/>
    <property type="molecule type" value="Genomic_DNA"/>
</dbReference>
<dbReference type="SUPFAM" id="SSF57701">
    <property type="entry name" value="Zn2/Cys6 DNA-binding domain"/>
    <property type="match status" value="1"/>
</dbReference>
<keyword evidence="2" id="KW-0238">DNA-binding</keyword>
<dbReference type="InterPro" id="IPR036864">
    <property type="entry name" value="Zn2-C6_fun-type_DNA-bd_sf"/>
</dbReference>
<keyword evidence="1" id="KW-0539">Nucleus</keyword>
<reference evidence="4" key="1">
    <citation type="journal article" date="2023" name="bioRxiv">
        <title>Complete genome of the Medicago anthracnose fungus, Colletotrichum destructivum, reveals a mini-chromosome-like region within a core chromosome.</title>
        <authorList>
            <person name="Lapalu N."/>
            <person name="Simon A."/>
            <person name="Lu A."/>
            <person name="Plaumann P.-L."/>
            <person name="Amselem J."/>
            <person name="Pigne S."/>
            <person name="Auger A."/>
            <person name="Koch C."/>
            <person name="Dallery J.-F."/>
            <person name="O'Connell R.J."/>
        </authorList>
    </citation>
    <scope>NUCLEOTIDE SEQUENCE [LARGE SCALE GENOMIC DNA]</scope>
    <source>
        <strain evidence="4">CBS 520.97</strain>
    </source>
</reference>
<evidence type="ECO:0000313" key="4">
    <source>
        <dbReference type="Proteomes" id="UP001322277"/>
    </source>
</evidence>
<gene>
    <name evidence="2" type="ORF">CDEST_15378</name>
    <name evidence="3" type="ORF">CDEST_15522</name>
</gene>
<dbReference type="GO" id="GO:0003677">
    <property type="term" value="F:DNA binding"/>
    <property type="evidence" value="ECO:0007669"/>
    <property type="project" value="UniProtKB-KW"/>
</dbReference>